<dbReference type="PROSITE" id="PS50297">
    <property type="entry name" value="ANK_REP_REGION"/>
    <property type="match status" value="1"/>
</dbReference>
<dbReference type="SUPFAM" id="SSF48403">
    <property type="entry name" value="Ankyrin repeat"/>
    <property type="match status" value="2"/>
</dbReference>
<sequence>MDFVGYLMRNREVNLDKLKELAKDNPDEVGAKILEYGVLNHYLCLSTWCPSEGGRRDEDCPAANIDLNVVEFLLDLAPDAANKADAERFCMHPNGSGAYPLHLACFNADCPVSIVKLLVEKNPLALKQSWREPYVLPLHCYLARACVHPAWGYEDDEMGYVEEIPAFPSGELDYDIVKLLVDAYPEAVTHYISDDSRRSALHILCEGFDVSMELMQLLVDKDGAVLNVDGKKSPLWTLLYNSHASPFPVDVFRYLFHDNPSALNMEREKPSQRHEYNVDKQSSLQIACSNPNMKVEVIEMLIKLCPDMTEVEDRYDGCLPLHTLCKNEDLEEQSAIEILKSLVNAYPKSLKKQTWEQNRCPSWLSILGVSKELPITLAEGNMSFGFCKAILSEHARHFKVQMVNILHMACVLNCSLDIIQKLVREDRTLLRKEDEEHCIALHKAVKHKSLEIVKFLVQEDENSLTIVDNKMEVALHKACRANNLEVVKYLVDKNASTLRMGNHNNELPLHLATKYASVEVVKYLVEADESTLILPNKKMELALHTACRVGELDVIKYLVTKNDSALTIRNNRGELPVHLAAKYSSVGVLHLEAVKYMMNKFMGSLAIPNHCNELPVHILCLGSGKCKNDKMMQHIETIFMMLRLYPEAIMV</sequence>
<dbReference type="AlphaFoldDB" id="A0ABD3R5L1"/>
<dbReference type="EMBL" id="JABMIG020000001">
    <property type="protein sequence ID" value="KAL3805796.1"/>
    <property type="molecule type" value="Genomic_DNA"/>
</dbReference>
<dbReference type="PANTHER" id="PTHR24121">
    <property type="entry name" value="NO MECHANORECEPTOR POTENTIAL C, ISOFORM D-RELATED"/>
    <property type="match status" value="1"/>
</dbReference>
<evidence type="ECO:0000313" key="2">
    <source>
        <dbReference type="EMBL" id="KAL3805796.1"/>
    </source>
</evidence>
<dbReference type="PROSITE" id="PS50088">
    <property type="entry name" value="ANK_REPEAT"/>
    <property type="match status" value="1"/>
</dbReference>
<organism evidence="2 3">
    <name type="scientific">Cyclotella cryptica</name>
    <dbReference type="NCBI Taxonomy" id="29204"/>
    <lineage>
        <taxon>Eukaryota</taxon>
        <taxon>Sar</taxon>
        <taxon>Stramenopiles</taxon>
        <taxon>Ochrophyta</taxon>
        <taxon>Bacillariophyta</taxon>
        <taxon>Coscinodiscophyceae</taxon>
        <taxon>Thalassiosirophycidae</taxon>
        <taxon>Stephanodiscales</taxon>
        <taxon>Stephanodiscaceae</taxon>
        <taxon>Cyclotella</taxon>
    </lineage>
</organism>
<name>A0ABD3R5L1_9STRA</name>
<proteinExistence type="predicted"/>
<evidence type="ECO:0000256" key="1">
    <source>
        <dbReference type="PROSITE-ProRule" id="PRU00023"/>
    </source>
</evidence>
<gene>
    <name evidence="2" type="ORF">HJC23_007757</name>
</gene>
<keyword evidence="1" id="KW-0040">ANK repeat</keyword>
<dbReference type="Pfam" id="PF00023">
    <property type="entry name" value="Ank"/>
    <property type="match status" value="1"/>
</dbReference>
<dbReference type="PANTHER" id="PTHR24121:SF23">
    <property type="entry name" value="NO MECHANORECEPTOR POTENTIAL C, ISOFORM H"/>
    <property type="match status" value="1"/>
</dbReference>
<dbReference type="SMART" id="SM00248">
    <property type="entry name" value="ANK"/>
    <property type="match status" value="10"/>
</dbReference>
<comment type="caution">
    <text evidence="2">The sequence shown here is derived from an EMBL/GenBank/DDBJ whole genome shotgun (WGS) entry which is preliminary data.</text>
</comment>
<dbReference type="Gene3D" id="1.25.40.20">
    <property type="entry name" value="Ankyrin repeat-containing domain"/>
    <property type="match status" value="4"/>
</dbReference>
<dbReference type="Pfam" id="PF12796">
    <property type="entry name" value="Ank_2"/>
    <property type="match status" value="1"/>
</dbReference>
<dbReference type="InterPro" id="IPR002110">
    <property type="entry name" value="Ankyrin_rpt"/>
</dbReference>
<feature type="repeat" description="ANK" evidence="1">
    <location>
        <begin position="504"/>
        <end position="526"/>
    </location>
</feature>
<keyword evidence="3" id="KW-1185">Reference proteome</keyword>
<accession>A0ABD3R5L1</accession>
<dbReference type="Proteomes" id="UP001516023">
    <property type="component" value="Unassembled WGS sequence"/>
</dbReference>
<protein>
    <submittedName>
        <fullName evidence="2">Uncharacterized protein</fullName>
    </submittedName>
</protein>
<dbReference type="InterPro" id="IPR036770">
    <property type="entry name" value="Ankyrin_rpt-contain_sf"/>
</dbReference>
<reference evidence="2 3" key="1">
    <citation type="journal article" date="2020" name="G3 (Bethesda)">
        <title>Improved Reference Genome for Cyclotella cryptica CCMP332, a Model for Cell Wall Morphogenesis, Salinity Adaptation, and Lipid Production in Diatoms (Bacillariophyta).</title>
        <authorList>
            <person name="Roberts W.R."/>
            <person name="Downey K.M."/>
            <person name="Ruck E.C."/>
            <person name="Traller J.C."/>
            <person name="Alverson A.J."/>
        </authorList>
    </citation>
    <scope>NUCLEOTIDE SEQUENCE [LARGE SCALE GENOMIC DNA]</scope>
    <source>
        <strain evidence="2 3">CCMP332</strain>
    </source>
</reference>
<evidence type="ECO:0000313" key="3">
    <source>
        <dbReference type="Proteomes" id="UP001516023"/>
    </source>
</evidence>
<dbReference type="Pfam" id="PF13857">
    <property type="entry name" value="Ank_5"/>
    <property type="match status" value="1"/>
</dbReference>